<dbReference type="GO" id="GO:0005615">
    <property type="term" value="C:extracellular space"/>
    <property type="evidence" value="ECO:0007669"/>
    <property type="project" value="TreeGrafter"/>
</dbReference>
<feature type="chain" id="PRO_5020033797" evidence="1">
    <location>
        <begin position="18"/>
        <end position="179"/>
    </location>
</feature>
<dbReference type="PANTHER" id="PTHR10157:SF23">
    <property type="entry name" value="MOXD1 HOMOLOG 1"/>
    <property type="match status" value="1"/>
</dbReference>
<protein>
    <submittedName>
        <fullName evidence="3">MOXD1 homolog 2</fullName>
    </submittedName>
</protein>
<evidence type="ECO:0000313" key="4">
    <source>
        <dbReference type="Proteomes" id="UP000299102"/>
    </source>
</evidence>
<reference evidence="3 4" key="1">
    <citation type="journal article" date="2019" name="Commun. Biol.">
        <title>The bagworm genome reveals a unique fibroin gene that provides high tensile strength.</title>
        <authorList>
            <person name="Kono N."/>
            <person name="Nakamura H."/>
            <person name="Ohtoshi R."/>
            <person name="Tomita M."/>
            <person name="Numata K."/>
            <person name="Arakawa K."/>
        </authorList>
    </citation>
    <scope>NUCLEOTIDE SEQUENCE [LARGE SCALE GENOMIC DNA]</scope>
</reference>
<keyword evidence="1" id="KW-0732">Signal</keyword>
<dbReference type="GO" id="GO:0042420">
    <property type="term" value="P:dopamine catabolic process"/>
    <property type="evidence" value="ECO:0007669"/>
    <property type="project" value="TreeGrafter"/>
</dbReference>
<dbReference type="InterPro" id="IPR000945">
    <property type="entry name" value="DBH-like"/>
</dbReference>
<feature type="domain" description="DOMON" evidence="2">
    <location>
        <begin position="87"/>
        <end position="179"/>
    </location>
</feature>
<name>A0A4C1VMP2_EUMVA</name>
<feature type="signal peptide" evidence="1">
    <location>
        <begin position="1"/>
        <end position="17"/>
    </location>
</feature>
<dbReference type="GO" id="GO:0006589">
    <property type="term" value="P:octopamine biosynthetic process"/>
    <property type="evidence" value="ECO:0007669"/>
    <property type="project" value="TreeGrafter"/>
</dbReference>
<gene>
    <name evidence="3" type="primary">olf413</name>
    <name evidence="3" type="ORF">EVAR_83058_1</name>
</gene>
<evidence type="ECO:0000313" key="3">
    <source>
        <dbReference type="EMBL" id="GBP39921.1"/>
    </source>
</evidence>
<dbReference type="EMBL" id="BGZK01000373">
    <property type="protein sequence ID" value="GBP39921.1"/>
    <property type="molecule type" value="Genomic_DNA"/>
</dbReference>
<dbReference type="PROSITE" id="PS50836">
    <property type="entry name" value="DOMON"/>
    <property type="match status" value="1"/>
</dbReference>
<keyword evidence="4" id="KW-1185">Reference proteome</keyword>
<dbReference type="GO" id="GO:0030667">
    <property type="term" value="C:secretory granule membrane"/>
    <property type="evidence" value="ECO:0007669"/>
    <property type="project" value="TreeGrafter"/>
</dbReference>
<evidence type="ECO:0000259" key="2">
    <source>
        <dbReference type="PROSITE" id="PS50836"/>
    </source>
</evidence>
<sequence length="179" mass="19962">MRIRILIALSALSLCNAKLPRTKSSVLSDELSKYNTRLLQELQPEAKSAKTSRIVQQYGRRVRSVFDSKSYESSLLWTHSENLDGKGDIVLRWVNSDGSITFRVEARTKGYLGVGFNSKKDMRGADLVAAWVDDASGIAQILVVEQHREPGPGPRSSTVPKAELKAGIRFGLTTRPYRR</sequence>
<accession>A0A4C1VMP2</accession>
<dbReference type="Proteomes" id="UP000299102">
    <property type="component" value="Unassembled WGS sequence"/>
</dbReference>
<dbReference type="PANTHER" id="PTHR10157">
    <property type="entry name" value="DOPAMINE BETA HYDROXYLASE RELATED"/>
    <property type="match status" value="1"/>
</dbReference>
<dbReference type="Pfam" id="PF03351">
    <property type="entry name" value="DOMON"/>
    <property type="match status" value="1"/>
</dbReference>
<comment type="caution">
    <text evidence="3">The sequence shown here is derived from an EMBL/GenBank/DDBJ whole genome shotgun (WGS) entry which is preliminary data.</text>
</comment>
<dbReference type="GO" id="GO:0005507">
    <property type="term" value="F:copper ion binding"/>
    <property type="evidence" value="ECO:0007669"/>
    <property type="project" value="TreeGrafter"/>
</dbReference>
<dbReference type="GO" id="GO:0042421">
    <property type="term" value="P:norepinephrine biosynthetic process"/>
    <property type="evidence" value="ECO:0007669"/>
    <property type="project" value="TreeGrafter"/>
</dbReference>
<organism evidence="3 4">
    <name type="scientific">Eumeta variegata</name>
    <name type="common">Bagworm moth</name>
    <name type="synonym">Eumeta japonica</name>
    <dbReference type="NCBI Taxonomy" id="151549"/>
    <lineage>
        <taxon>Eukaryota</taxon>
        <taxon>Metazoa</taxon>
        <taxon>Ecdysozoa</taxon>
        <taxon>Arthropoda</taxon>
        <taxon>Hexapoda</taxon>
        <taxon>Insecta</taxon>
        <taxon>Pterygota</taxon>
        <taxon>Neoptera</taxon>
        <taxon>Endopterygota</taxon>
        <taxon>Lepidoptera</taxon>
        <taxon>Glossata</taxon>
        <taxon>Ditrysia</taxon>
        <taxon>Tineoidea</taxon>
        <taxon>Psychidae</taxon>
        <taxon>Oiketicinae</taxon>
        <taxon>Eumeta</taxon>
    </lineage>
</organism>
<dbReference type="InterPro" id="IPR045266">
    <property type="entry name" value="DOH_DOMON"/>
</dbReference>
<dbReference type="AlphaFoldDB" id="A0A4C1VMP2"/>
<evidence type="ECO:0000256" key="1">
    <source>
        <dbReference type="SAM" id="SignalP"/>
    </source>
</evidence>
<dbReference type="GO" id="GO:0004500">
    <property type="term" value="F:dopamine beta-monooxygenase activity"/>
    <property type="evidence" value="ECO:0007669"/>
    <property type="project" value="InterPro"/>
</dbReference>
<dbReference type="STRING" id="151549.A0A4C1VMP2"/>
<dbReference type="OrthoDB" id="19261at2759"/>
<proteinExistence type="predicted"/>
<dbReference type="CDD" id="cd09631">
    <property type="entry name" value="DOMON_DOH"/>
    <property type="match status" value="1"/>
</dbReference>
<dbReference type="InterPro" id="IPR005018">
    <property type="entry name" value="DOMON_domain"/>
</dbReference>